<comment type="catalytic activity">
    <reaction evidence="12 16">
        <text>N(6)-[(R)-dihydrolipoyl]-L-lysyl-[protein] + NAD(+) = N(6)-[(R)-lipoyl]-L-lysyl-[protein] + NADH + H(+)</text>
        <dbReference type="Rhea" id="RHEA:15045"/>
        <dbReference type="Rhea" id="RHEA-COMP:10474"/>
        <dbReference type="Rhea" id="RHEA-COMP:10475"/>
        <dbReference type="ChEBI" id="CHEBI:15378"/>
        <dbReference type="ChEBI" id="CHEBI:57540"/>
        <dbReference type="ChEBI" id="CHEBI:57945"/>
        <dbReference type="ChEBI" id="CHEBI:83099"/>
        <dbReference type="ChEBI" id="CHEBI:83100"/>
        <dbReference type="EC" id="1.8.1.4"/>
    </reaction>
</comment>
<dbReference type="SUPFAM" id="SSF55424">
    <property type="entry name" value="FAD/NAD-linked reductases, dimerisation (C-terminal) domain"/>
    <property type="match status" value="1"/>
</dbReference>
<feature type="binding site" evidence="14">
    <location>
        <position position="270"/>
    </location>
    <ligand>
        <name>NAD(+)</name>
        <dbReference type="ChEBI" id="CHEBI:57540"/>
    </ligand>
</feature>
<dbReference type="PROSITE" id="PS00076">
    <property type="entry name" value="PYRIDINE_REDOX_1"/>
    <property type="match status" value="1"/>
</dbReference>
<dbReference type="Pfam" id="PF02852">
    <property type="entry name" value="Pyr_redox_dim"/>
    <property type="match status" value="1"/>
</dbReference>
<comment type="subcellular location">
    <subcellularLocation>
        <location evidence="1">Cytoplasm</location>
    </subcellularLocation>
</comment>
<keyword evidence="20" id="KW-1185">Reference proteome</keyword>
<dbReference type="InterPro" id="IPR023753">
    <property type="entry name" value="FAD/NAD-binding_dom"/>
</dbReference>
<keyword evidence="11 16" id="KW-0676">Redox-active center</keyword>
<feature type="binding site" evidence="14">
    <location>
        <position position="51"/>
    </location>
    <ligand>
        <name>FAD</name>
        <dbReference type="ChEBI" id="CHEBI:57692"/>
    </ligand>
</feature>
<keyword evidence="14" id="KW-0547">Nucleotide-binding</keyword>
<gene>
    <name evidence="19" type="ORF">AN964_05145</name>
</gene>
<evidence type="ECO:0000256" key="13">
    <source>
        <dbReference type="PIRSR" id="PIRSR000350-2"/>
    </source>
</evidence>
<dbReference type="InterPro" id="IPR001100">
    <property type="entry name" value="Pyr_nuc-diS_OxRdtase"/>
</dbReference>
<dbReference type="PANTHER" id="PTHR22912">
    <property type="entry name" value="DISULFIDE OXIDOREDUCTASE"/>
    <property type="match status" value="1"/>
</dbReference>
<keyword evidence="7 14" id="KW-0274">FAD</keyword>
<keyword evidence="8 16" id="KW-0560">Oxidoreductase</keyword>
<dbReference type="InterPro" id="IPR006258">
    <property type="entry name" value="Lipoamide_DH"/>
</dbReference>
<feature type="binding site" evidence="14">
    <location>
        <position position="308"/>
    </location>
    <ligand>
        <name>FAD</name>
        <dbReference type="ChEBI" id="CHEBI:57692"/>
    </ligand>
</feature>
<keyword evidence="9 14" id="KW-0520">NAD</keyword>
<feature type="binding site" evidence="14">
    <location>
        <position position="202"/>
    </location>
    <ligand>
        <name>NAD(+)</name>
        <dbReference type="ChEBI" id="CHEBI:57540"/>
    </ligand>
</feature>
<dbReference type="InterPro" id="IPR016156">
    <property type="entry name" value="FAD/NAD-linked_Rdtase_dimer_sf"/>
</dbReference>
<feature type="domain" description="Pyridine nucleotide-disulphide oxidoreductase dimerisation" evidence="17">
    <location>
        <begin position="342"/>
        <end position="450"/>
    </location>
</feature>
<dbReference type="STRING" id="157838.AN964_05145"/>
<evidence type="ECO:0000256" key="9">
    <source>
        <dbReference type="ARBA" id="ARBA00023027"/>
    </source>
</evidence>
<feature type="binding site" evidence="14">
    <location>
        <begin position="179"/>
        <end position="186"/>
    </location>
    <ligand>
        <name>NAD(+)</name>
        <dbReference type="ChEBI" id="CHEBI:57540"/>
    </ligand>
</feature>
<evidence type="ECO:0000256" key="7">
    <source>
        <dbReference type="ARBA" id="ARBA00022827"/>
    </source>
</evidence>
<evidence type="ECO:0000256" key="5">
    <source>
        <dbReference type="ARBA" id="ARBA00022490"/>
    </source>
</evidence>
<feature type="disulfide bond" description="Redox-active" evidence="15">
    <location>
        <begin position="42"/>
        <end position="47"/>
    </location>
</feature>
<keyword evidence="5" id="KW-0963">Cytoplasm</keyword>
<feature type="binding site" evidence="14">
    <location>
        <begin position="142"/>
        <end position="144"/>
    </location>
    <ligand>
        <name>FAD</name>
        <dbReference type="ChEBI" id="CHEBI:57692"/>
    </ligand>
</feature>
<dbReference type="InterPro" id="IPR004099">
    <property type="entry name" value="Pyr_nucl-diS_OxRdtase_dimer"/>
</dbReference>
<dbReference type="PRINTS" id="PR00368">
    <property type="entry name" value="FADPNR"/>
</dbReference>
<evidence type="ECO:0000256" key="2">
    <source>
        <dbReference type="ARBA" id="ARBA00007532"/>
    </source>
</evidence>
<evidence type="ECO:0000256" key="6">
    <source>
        <dbReference type="ARBA" id="ARBA00022630"/>
    </source>
</evidence>
<proteinExistence type="inferred from homology"/>
<dbReference type="EC" id="1.8.1.4" evidence="3 16"/>
<dbReference type="NCBIfam" id="TIGR01350">
    <property type="entry name" value="lipoamide_DH"/>
    <property type="match status" value="1"/>
</dbReference>
<keyword evidence="6 16" id="KW-0285">Flavoprotein</keyword>
<dbReference type="GO" id="GO:0050660">
    <property type="term" value="F:flavin adenine dinucleotide binding"/>
    <property type="evidence" value="ECO:0007669"/>
    <property type="project" value="InterPro"/>
</dbReference>
<evidence type="ECO:0000256" key="4">
    <source>
        <dbReference type="ARBA" id="ARBA00016961"/>
    </source>
</evidence>
<keyword evidence="10" id="KW-1015">Disulfide bond</keyword>
<evidence type="ECO:0000313" key="19">
    <source>
        <dbReference type="EMBL" id="KQL52955.1"/>
    </source>
</evidence>
<comment type="miscellaneous">
    <text evidence="16">The active site is a redox-active disulfide bond.</text>
</comment>
<dbReference type="AlphaFoldDB" id="A0A0Q3WTY3"/>
<dbReference type="PATRIC" id="fig|157838.3.peg.1143"/>
<evidence type="ECO:0000256" key="16">
    <source>
        <dbReference type="RuleBase" id="RU003692"/>
    </source>
</evidence>
<protein>
    <recommendedName>
        <fullName evidence="4 16">Dihydrolipoyl dehydrogenase</fullName>
        <ecNumber evidence="3 16">1.8.1.4</ecNumber>
    </recommendedName>
</protein>
<feature type="binding site" evidence="14">
    <location>
        <position position="114"/>
    </location>
    <ligand>
        <name>FAD</name>
        <dbReference type="ChEBI" id="CHEBI:57692"/>
    </ligand>
</feature>
<reference evidence="19 20" key="1">
    <citation type="submission" date="2015-09" db="EMBL/GenBank/DDBJ databases">
        <title>Genome sequencing project for genomic taxonomy and phylogenomics of Bacillus-like bacteria.</title>
        <authorList>
            <person name="Liu B."/>
            <person name="Wang J."/>
            <person name="Zhu Y."/>
            <person name="Liu G."/>
            <person name="Chen Q."/>
            <person name="Chen Z."/>
            <person name="Lan J."/>
            <person name="Che J."/>
            <person name="Ge C."/>
            <person name="Shi H."/>
            <person name="Pan Z."/>
            <person name="Liu X."/>
        </authorList>
    </citation>
    <scope>NUCLEOTIDE SEQUENCE [LARGE SCALE GENOMIC DNA]</scope>
    <source>
        <strain evidence="19 20">LMG 18435</strain>
    </source>
</reference>
<dbReference type="SUPFAM" id="SSF51905">
    <property type="entry name" value="FAD/NAD(P)-binding domain"/>
    <property type="match status" value="1"/>
</dbReference>
<evidence type="ECO:0000256" key="14">
    <source>
        <dbReference type="PIRSR" id="PIRSR000350-3"/>
    </source>
</evidence>
<dbReference type="GO" id="GO:0005737">
    <property type="term" value="C:cytoplasm"/>
    <property type="evidence" value="ECO:0007669"/>
    <property type="project" value="UniProtKB-SubCell"/>
</dbReference>
<evidence type="ECO:0000256" key="8">
    <source>
        <dbReference type="ARBA" id="ARBA00023002"/>
    </source>
</evidence>
<evidence type="ECO:0000259" key="18">
    <source>
        <dbReference type="Pfam" id="PF07992"/>
    </source>
</evidence>
<evidence type="ECO:0000256" key="12">
    <source>
        <dbReference type="ARBA" id="ARBA00049187"/>
    </source>
</evidence>
<feature type="active site" description="Proton acceptor" evidence="13">
    <location>
        <position position="440"/>
    </location>
</feature>
<dbReference type="EMBL" id="LJJC01000004">
    <property type="protein sequence ID" value="KQL52955.1"/>
    <property type="molecule type" value="Genomic_DNA"/>
</dbReference>
<dbReference type="PIRSF" id="PIRSF000350">
    <property type="entry name" value="Mercury_reductase_MerA"/>
    <property type="match status" value="1"/>
</dbReference>
<evidence type="ECO:0000256" key="15">
    <source>
        <dbReference type="PIRSR" id="PIRSR000350-4"/>
    </source>
</evidence>
<dbReference type="OrthoDB" id="9800167at2"/>
<evidence type="ECO:0000256" key="10">
    <source>
        <dbReference type="ARBA" id="ARBA00023157"/>
    </source>
</evidence>
<feature type="domain" description="FAD/NAD(P)-binding" evidence="18">
    <location>
        <begin position="5"/>
        <end position="323"/>
    </location>
</feature>
<dbReference type="InterPro" id="IPR036188">
    <property type="entry name" value="FAD/NAD-bd_sf"/>
</dbReference>
<evidence type="ECO:0000256" key="11">
    <source>
        <dbReference type="ARBA" id="ARBA00023284"/>
    </source>
</evidence>
<evidence type="ECO:0000256" key="3">
    <source>
        <dbReference type="ARBA" id="ARBA00012608"/>
    </source>
</evidence>
<dbReference type="RefSeq" id="WP_055738668.1">
    <property type="nucleotide sequence ID" value="NZ_JAAIWL010000006.1"/>
</dbReference>
<accession>A0A0Q3WTY3</accession>
<dbReference type="GO" id="GO:0006103">
    <property type="term" value="P:2-oxoglutarate metabolic process"/>
    <property type="evidence" value="ECO:0007669"/>
    <property type="project" value="TreeGrafter"/>
</dbReference>
<dbReference type="Gene3D" id="3.30.390.30">
    <property type="match status" value="1"/>
</dbReference>
<dbReference type="FunFam" id="3.30.390.30:FF:000001">
    <property type="entry name" value="Dihydrolipoyl dehydrogenase"/>
    <property type="match status" value="1"/>
</dbReference>
<name>A0A0Q3WTY3_9BACI</name>
<sequence length="466" mass="50523">MNKTYDIVVIGGGPGGYVSAIQGAENGKKVAVIEANFLGGTCLNRGCIPSKTLLKHAEIIESIEKAKSWGIETGKLSFSLEKMKRRKDDVIQRLRNGIAFLMKKGKIDVYEGFGMLEEGNQIKILQEEKEEWIQAHNVIIATGSTPVVPPIPGLDDVHFDTSDTIFDLSHIPESITIIGGGVIGVEFACIFSSLKSLVTIVEMSDRLIPSEDPEASKLLEKVLKKKGVQVLVSTKVEKVNKTGNGTSIVCTDNSGKERTVETESLLISVGRRPNLSAVSNRPLDMNGPYIKVNNKMETNVQNVYAVGDVIGGYQLAHVASAEGIVAANNASGTADQIDYKVVPRCIYTLPEIASVGMTEAKAIQKGLSVRSEKFDLIGNGKALALGETEGFTKLVYEEKYGEIIGVTMVGPHVTEIISEASAFMFLEGTIEEAAKMIHPHPTVTETFFEAALRVRNEQNKSIQQQL</sequence>
<evidence type="ECO:0000313" key="20">
    <source>
        <dbReference type="Proteomes" id="UP000051888"/>
    </source>
</evidence>
<dbReference type="InterPro" id="IPR050151">
    <property type="entry name" value="Class-I_Pyr_Nuc-Dis_Oxidored"/>
</dbReference>
<comment type="cofactor">
    <cofactor evidence="14 16">
        <name>FAD</name>
        <dbReference type="ChEBI" id="CHEBI:57692"/>
    </cofactor>
    <text evidence="14 16">Binds 1 FAD per subunit.</text>
</comment>
<dbReference type="PANTHER" id="PTHR22912:SF217">
    <property type="entry name" value="DIHYDROLIPOYL DEHYDROGENASE"/>
    <property type="match status" value="1"/>
</dbReference>
<evidence type="ECO:0000259" key="17">
    <source>
        <dbReference type="Pfam" id="PF02852"/>
    </source>
</evidence>
<comment type="caution">
    <text evidence="19">The sequence shown here is derived from an EMBL/GenBank/DDBJ whole genome shotgun (WGS) entry which is preliminary data.</text>
</comment>
<dbReference type="Pfam" id="PF07992">
    <property type="entry name" value="Pyr_redox_2"/>
    <property type="match status" value="1"/>
</dbReference>
<organism evidence="19 20">
    <name type="scientific">Heyndrickxia shackletonii</name>
    <dbReference type="NCBI Taxonomy" id="157838"/>
    <lineage>
        <taxon>Bacteria</taxon>
        <taxon>Bacillati</taxon>
        <taxon>Bacillota</taxon>
        <taxon>Bacilli</taxon>
        <taxon>Bacillales</taxon>
        <taxon>Bacillaceae</taxon>
        <taxon>Heyndrickxia</taxon>
    </lineage>
</organism>
<dbReference type="InterPro" id="IPR012999">
    <property type="entry name" value="Pyr_OxRdtase_I_AS"/>
</dbReference>
<evidence type="ECO:0000256" key="1">
    <source>
        <dbReference type="ARBA" id="ARBA00004496"/>
    </source>
</evidence>
<dbReference type="GO" id="GO:0004148">
    <property type="term" value="F:dihydrolipoyl dehydrogenase (NADH) activity"/>
    <property type="evidence" value="ECO:0007669"/>
    <property type="project" value="UniProtKB-EC"/>
</dbReference>
<dbReference type="Gene3D" id="3.50.50.60">
    <property type="entry name" value="FAD/NAD(P)-binding domain"/>
    <property type="match status" value="2"/>
</dbReference>
<dbReference type="PRINTS" id="PR00411">
    <property type="entry name" value="PNDRDTASEI"/>
</dbReference>
<dbReference type="Proteomes" id="UP000051888">
    <property type="component" value="Unassembled WGS sequence"/>
</dbReference>
<comment type="similarity">
    <text evidence="2 16">Belongs to the class-I pyridine nucleotide-disulfide oxidoreductase family.</text>
</comment>